<keyword evidence="4" id="KW-0560">Oxidoreductase</keyword>
<dbReference type="CDD" id="cd08283">
    <property type="entry name" value="FDH_like_1"/>
    <property type="match status" value="1"/>
</dbReference>
<dbReference type="STRING" id="1237149.C900_02522"/>
<evidence type="ECO:0000256" key="3">
    <source>
        <dbReference type="ARBA" id="ARBA00022833"/>
    </source>
</evidence>
<dbReference type="Gene3D" id="3.40.50.720">
    <property type="entry name" value="NAD(P)-binding Rossmann-like Domain"/>
    <property type="match status" value="1"/>
</dbReference>
<reference evidence="8 9" key="1">
    <citation type="submission" date="2012-12" db="EMBL/GenBank/DDBJ databases">
        <title>Genome assembly of Fulvivirga imtechensis AK7.</title>
        <authorList>
            <person name="Nupur N."/>
            <person name="Khatri I."/>
            <person name="Kumar R."/>
            <person name="Subramanian S."/>
            <person name="Pinnaka A."/>
        </authorList>
    </citation>
    <scope>NUCLEOTIDE SEQUENCE [LARGE SCALE GENOMIC DNA]</scope>
    <source>
        <strain evidence="8 9">AK7</strain>
    </source>
</reference>
<dbReference type="EMBL" id="AMZN01000037">
    <property type="protein sequence ID" value="ELR71607.1"/>
    <property type="molecule type" value="Genomic_DNA"/>
</dbReference>
<feature type="domain" description="Alcohol dehydrogenase-like C-terminal" evidence="6">
    <location>
        <begin position="196"/>
        <end position="269"/>
    </location>
</feature>
<evidence type="ECO:0000256" key="5">
    <source>
        <dbReference type="RuleBase" id="RU361277"/>
    </source>
</evidence>
<evidence type="ECO:0000256" key="4">
    <source>
        <dbReference type="ARBA" id="ARBA00023002"/>
    </source>
</evidence>
<comment type="caution">
    <text evidence="8">The sequence shown here is derived from an EMBL/GenBank/DDBJ whole genome shotgun (WGS) entry which is preliminary data.</text>
</comment>
<name>L8JWL7_9BACT</name>
<dbReference type="Gene3D" id="3.90.180.10">
    <property type="entry name" value="Medium-chain alcohol dehydrogenases, catalytic domain"/>
    <property type="match status" value="1"/>
</dbReference>
<dbReference type="RefSeq" id="WP_009579931.1">
    <property type="nucleotide sequence ID" value="NZ_AMZN01000037.1"/>
</dbReference>
<gene>
    <name evidence="8" type="ORF">C900_02522</name>
</gene>
<dbReference type="Pfam" id="PF00107">
    <property type="entry name" value="ADH_zinc_N"/>
    <property type="match status" value="1"/>
</dbReference>
<dbReference type="SUPFAM" id="SSF50129">
    <property type="entry name" value="GroES-like"/>
    <property type="match status" value="1"/>
</dbReference>
<dbReference type="GO" id="GO:0016491">
    <property type="term" value="F:oxidoreductase activity"/>
    <property type="evidence" value="ECO:0007669"/>
    <property type="project" value="UniProtKB-KW"/>
</dbReference>
<dbReference type="PANTHER" id="PTHR42813">
    <property type="entry name" value="ZINC-TYPE ALCOHOL DEHYDROGENASE-LIKE"/>
    <property type="match status" value="1"/>
</dbReference>
<evidence type="ECO:0000259" key="6">
    <source>
        <dbReference type="Pfam" id="PF00107"/>
    </source>
</evidence>
<organism evidence="8 9">
    <name type="scientific">Fulvivirga imtechensis AK7</name>
    <dbReference type="NCBI Taxonomy" id="1237149"/>
    <lineage>
        <taxon>Bacteria</taxon>
        <taxon>Pseudomonadati</taxon>
        <taxon>Bacteroidota</taxon>
        <taxon>Cytophagia</taxon>
        <taxon>Cytophagales</taxon>
        <taxon>Fulvivirgaceae</taxon>
        <taxon>Fulvivirga</taxon>
    </lineage>
</organism>
<feature type="domain" description="Alcohol dehydrogenase-like N-terminal" evidence="7">
    <location>
        <begin position="25"/>
        <end position="151"/>
    </location>
</feature>
<dbReference type="Pfam" id="PF08240">
    <property type="entry name" value="ADH_N"/>
    <property type="match status" value="1"/>
</dbReference>
<evidence type="ECO:0000259" key="7">
    <source>
        <dbReference type="Pfam" id="PF08240"/>
    </source>
</evidence>
<evidence type="ECO:0000313" key="9">
    <source>
        <dbReference type="Proteomes" id="UP000011135"/>
    </source>
</evidence>
<evidence type="ECO:0000256" key="2">
    <source>
        <dbReference type="ARBA" id="ARBA00022723"/>
    </source>
</evidence>
<proteinExistence type="inferred from homology"/>
<dbReference type="GO" id="GO:0008270">
    <property type="term" value="F:zinc ion binding"/>
    <property type="evidence" value="ECO:0007669"/>
    <property type="project" value="InterPro"/>
</dbReference>
<dbReference type="InterPro" id="IPR013149">
    <property type="entry name" value="ADH-like_C"/>
</dbReference>
<comment type="similarity">
    <text evidence="5">Belongs to the zinc-containing alcohol dehydrogenase family.</text>
</comment>
<keyword evidence="9" id="KW-1185">Reference proteome</keyword>
<keyword evidence="3 5" id="KW-0862">Zinc</keyword>
<evidence type="ECO:0000256" key="1">
    <source>
        <dbReference type="ARBA" id="ARBA00001947"/>
    </source>
</evidence>
<comment type="cofactor">
    <cofactor evidence="1 5">
        <name>Zn(2+)</name>
        <dbReference type="ChEBI" id="CHEBI:29105"/>
    </cofactor>
</comment>
<dbReference type="eggNOG" id="COG1063">
    <property type="taxonomic scope" value="Bacteria"/>
</dbReference>
<keyword evidence="2 5" id="KW-0479">Metal-binding</keyword>
<dbReference type="Proteomes" id="UP000011135">
    <property type="component" value="Unassembled WGS sequence"/>
</dbReference>
<dbReference type="InterPro" id="IPR002328">
    <property type="entry name" value="ADH_Zn_CS"/>
</dbReference>
<dbReference type="SUPFAM" id="SSF51735">
    <property type="entry name" value="NAD(P)-binding Rossmann-fold domains"/>
    <property type="match status" value="1"/>
</dbReference>
<evidence type="ECO:0000313" key="8">
    <source>
        <dbReference type="EMBL" id="ELR71607.1"/>
    </source>
</evidence>
<dbReference type="InterPro" id="IPR011032">
    <property type="entry name" value="GroES-like_sf"/>
</dbReference>
<dbReference type="InterPro" id="IPR013154">
    <property type="entry name" value="ADH-like_N"/>
</dbReference>
<protein>
    <submittedName>
        <fullName evidence="8">Threonine dehydrogenase</fullName>
    </submittedName>
</protein>
<accession>L8JWL7</accession>
<dbReference type="PROSITE" id="PS00059">
    <property type="entry name" value="ADH_ZINC"/>
    <property type="match status" value="1"/>
</dbReference>
<dbReference type="InterPro" id="IPR036291">
    <property type="entry name" value="NAD(P)-bd_dom_sf"/>
</dbReference>
<sequence length="385" mass="42108">MKAVRYHKPKDVKVDTVDDPKLEHERDAIIKVTETAICGSDLHIYNGKIPQLSNMIVGHEFMGEVVELGKQVTNLKVGDRVVVPFPVSCGSCFFCQHNLYPHCENSNEKHYGPEGALMDQKGAGLFGYTDLYGGYAGGQAEYVRIPYADVGPRRVPDALTDDQVLFLTDIFPTGYIAVDWANLKGGETVAVFGCGPVGIMAQKSAWLHGAGRVIGIDIQPYRLEKAKKVANSLVINAAEQDVVGIIRDMTEGRGADVCIDAVGMEADRNTLEKVVNTVTGQVGTTNVLESCFSTVRRGGVVSVVGVYGSHYHNFPLSQFFDKGLTLKAGQVPVQAYIDKLIRLVEEEKVVLEDIITHKLPLSEAPHAYEIFNNKKDDCLKVVLTP</sequence>
<dbReference type="PANTHER" id="PTHR42813:SF2">
    <property type="entry name" value="DEHYDROGENASE, ZINC-CONTAINING, PUTATIVE (AFU_ORTHOLOGUE AFUA_2G02810)-RELATED"/>
    <property type="match status" value="1"/>
</dbReference>
<dbReference type="OrthoDB" id="9787435at2"/>
<dbReference type="AlphaFoldDB" id="L8JWL7"/>
<dbReference type="PATRIC" id="fig|1237149.3.peg.2389"/>